<evidence type="ECO:0000256" key="1">
    <source>
        <dbReference type="SAM" id="MobiDB-lite"/>
    </source>
</evidence>
<comment type="caution">
    <text evidence="2">The sequence shown here is derived from an EMBL/GenBank/DDBJ whole genome shotgun (WGS) entry which is preliminary data.</text>
</comment>
<evidence type="ECO:0008006" key="4">
    <source>
        <dbReference type="Google" id="ProtNLM"/>
    </source>
</evidence>
<dbReference type="AlphaFoldDB" id="A0AAW8U4R6"/>
<dbReference type="EMBL" id="JARQBZ010000020">
    <property type="protein sequence ID" value="MDT2834551.1"/>
    <property type="molecule type" value="Genomic_DNA"/>
</dbReference>
<reference evidence="2" key="1">
    <citation type="submission" date="2023-03" db="EMBL/GenBank/DDBJ databases">
        <authorList>
            <person name="Shen W."/>
            <person name="Cai J."/>
        </authorList>
    </citation>
    <scope>NUCLEOTIDE SEQUENCE</scope>
    <source>
        <strain evidence="2">P96-3</strain>
    </source>
</reference>
<dbReference type="Proteomes" id="UP001268577">
    <property type="component" value="Unassembled WGS sequence"/>
</dbReference>
<proteinExistence type="predicted"/>
<sequence>MINCKECGREINEGKKRCAYCQSKLVPITSKKLLNKTMNTSKLVAKSVVDTSSTVSQKTKRELDKMRATQQQKSIIKKKKKIEKLERQIEKSKRADNKD</sequence>
<dbReference type="RefSeq" id="WP_311985473.1">
    <property type="nucleotide sequence ID" value="NZ_JARQBZ010000020.1"/>
</dbReference>
<feature type="region of interest" description="Disordered" evidence="1">
    <location>
        <begin position="59"/>
        <end position="81"/>
    </location>
</feature>
<accession>A0AAW8U4R6</accession>
<evidence type="ECO:0000313" key="2">
    <source>
        <dbReference type="EMBL" id="MDT2834551.1"/>
    </source>
</evidence>
<name>A0AAW8U4R6_9ENTE</name>
<organism evidence="2 3">
    <name type="scientific">Vagococcus carniphilus</name>
    <dbReference type="NCBI Taxonomy" id="218144"/>
    <lineage>
        <taxon>Bacteria</taxon>
        <taxon>Bacillati</taxon>
        <taxon>Bacillota</taxon>
        <taxon>Bacilli</taxon>
        <taxon>Lactobacillales</taxon>
        <taxon>Enterococcaceae</taxon>
        <taxon>Vagococcus</taxon>
    </lineage>
</organism>
<gene>
    <name evidence="2" type="ORF">P7H70_10945</name>
</gene>
<evidence type="ECO:0000313" key="3">
    <source>
        <dbReference type="Proteomes" id="UP001268577"/>
    </source>
</evidence>
<protein>
    <recommendedName>
        <fullName evidence="4">Zinc ribbon domain-containing protein</fullName>
    </recommendedName>
</protein>